<dbReference type="EMBL" id="DF967966">
    <property type="protein sequence ID" value="GAP08345.1"/>
    <property type="molecule type" value="Genomic_DNA"/>
</dbReference>
<keyword evidence="4" id="KW-1185">Reference proteome</keyword>
<dbReference type="AlphaFoldDB" id="A0A3D1JF57"/>
<name>A0A3D1JF57_9CHLR</name>
<dbReference type="InterPro" id="IPR013815">
    <property type="entry name" value="ATP_grasp_subdomain_1"/>
</dbReference>
<reference evidence="3 5" key="3">
    <citation type="journal article" date="2018" name="Nat. Biotechnol.">
        <title>A standardized bacterial taxonomy based on genome phylogeny substantially revises the tree of life.</title>
        <authorList>
            <person name="Parks D.H."/>
            <person name="Chuvochina M."/>
            <person name="Waite D.W."/>
            <person name="Rinke C."/>
            <person name="Skarshewski A."/>
            <person name="Chaumeil P.A."/>
            <person name="Hugenholtz P."/>
        </authorList>
    </citation>
    <scope>NUCLEOTIDE SEQUENCE [LARGE SCALE GENOMIC DNA]</scope>
    <source>
        <strain evidence="3">UBA8781</strain>
    </source>
</reference>
<dbReference type="GO" id="GO:0016301">
    <property type="term" value="F:kinase activity"/>
    <property type="evidence" value="ECO:0007669"/>
    <property type="project" value="InterPro"/>
</dbReference>
<gene>
    <name evidence="2" type="ORF">ATHL_03247</name>
    <name evidence="3" type="ORF">DEQ80_03255</name>
</gene>
<organism evidence="3 5">
    <name type="scientific">Anaerolinea thermolimosa</name>
    <dbReference type="NCBI Taxonomy" id="229919"/>
    <lineage>
        <taxon>Bacteria</taxon>
        <taxon>Bacillati</taxon>
        <taxon>Chloroflexota</taxon>
        <taxon>Anaerolineae</taxon>
        <taxon>Anaerolineales</taxon>
        <taxon>Anaerolineaceae</taxon>
        <taxon>Anaerolinea</taxon>
    </lineage>
</organism>
<reference evidence="4" key="2">
    <citation type="submission" date="2015-07" db="EMBL/GenBank/DDBJ databases">
        <title>Draft Genome Sequences of Anaerolinea thermolimosa IMO-1, Bellilinea caldifistulae GOMI-1, Leptolinea tardivitalis YMTK-2, Levilinea saccharolytica KIBI-1,Longilinea arvoryzae KOME-1, Previously Described as Members of the Anaerolineaceae (Chloroflexi).</title>
        <authorList>
            <person name="Sekiguchi Y."/>
            <person name="Ohashi A."/>
            <person name="Matsuura N."/>
            <person name="Tourlousse M.D."/>
        </authorList>
    </citation>
    <scope>NUCLEOTIDE SEQUENCE [LARGE SCALE GENOMIC DNA]</scope>
    <source>
        <strain evidence="4">IMO-1</strain>
    </source>
</reference>
<evidence type="ECO:0000313" key="5">
    <source>
        <dbReference type="Proteomes" id="UP000264141"/>
    </source>
</evidence>
<dbReference type="EMBL" id="DPBP01000014">
    <property type="protein sequence ID" value="HCE16855.1"/>
    <property type="molecule type" value="Genomic_DNA"/>
</dbReference>
<evidence type="ECO:0000259" key="1">
    <source>
        <dbReference type="Pfam" id="PF01326"/>
    </source>
</evidence>
<accession>A0A3D1JF57</accession>
<dbReference type="InterPro" id="IPR002192">
    <property type="entry name" value="PPDK_AMP/ATP-bd"/>
</dbReference>
<evidence type="ECO:0000313" key="2">
    <source>
        <dbReference type="EMBL" id="GAP08345.1"/>
    </source>
</evidence>
<dbReference type="Pfam" id="PF01326">
    <property type="entry name" value="PPDK_N"/>
    <property type="match status" value="1"/>
</dbReference>
<dbReference type="Proteomes" id="UP000264141">
    <property type="component" value="Unassembled WGS sequence"/>
</dbReference>
<dbReference type="Proteomes" id="UP000253922">
    <property type="component" value="Unassembled WGS sequence"/>
</dbReference>
<reference evidence="2" key="1">
    <citation type="journal article" date="2015" name="Genome Announc.">
        <title>Draft Genome Sequences of Anaerolinea thermolimosa IMO-1, Bellilinea caldifistulae GOMI-1, Leptolinea tardivitalis YMTK-2, Levilinea saccharolytica KIBI-1, Longilinea arvoryzae KOME-1, Previously Described as Members of the Class Anaerolineae (Chloroflexi).</title>
        <authorList>
            <person name="Matsuura N."/>
            <person name="Tourlousse M.D."/>
            <person name="Ohashi A."/>
            <person name="Hugenholtz P."/>
            <person name="Sekiguchi Y."/>
        </authorList>
    </citation>
    <scope>NUCLEOTIDE SEQUENCE</scope>
    <source>
        <strain evidence="2">IMO-1</strain>
    </source>
</reference>
<dbReference type="Gene3D" id="3.30.1490.20">
    <property type="entry name" value="ATP-grasp fold, A domain"/>
    <property type="match status" value="1"/>
</dbReference>
<evidence type="ECO:0000313" key="3">
    <source>
        <dbReference type="EMBL" id="HCE16855.1"/>
    </source>
</evidence>
<dbReference type="RefSeq" id="WP_062195873.1">
    <property type="nucleotide sequence ID" value="NZ_DF967966.1"/>
</dbReference>
<dbReference type="STRING" id="229919.GCA_001050195_03186"/>
<proteinExistence type="predicted"/>
<feature type="domain" description="Pyruvate phosphate dikinase AMP/ATP-binding" evidence="1">
    <location>
        <begin position="198"/>
        <end position="571"/>
    </location>
</feature>
<dbReference type="SUPFAM" id="SSF56059">
    <property type="entry name" value="Glutathione synthetase ATP-binding domain-like"/>
    <property type="match status" value="1"/>
</dbReference>
<sequence>MPQAGAHPGRQFRIYLALSQYPILSSRIRARMRRELFERGVITQAEFEAQVRQLAIQTQEWEGLRNPFSEEPSDLWEVRLSRVRDQHTDFLFSQFLSYELFEQLVWEVLRERGIKFSDQTLGINLEIAPLEMVFEQAIAMERMPPQERAPLEARLKESKVVIIRTMISDQLGYLEVAKEWFTVADLVEIRRRKIGTGRIGGKAAGMLLALRILQSAGDPELVDCIKTPESFFIGSDVFYTFMTINNLVHWNDQKYKTEEEMRADYPTVIREFEAGQFPPDILDQLRGLLETVGKKPLIVRSSSLLEDNFGTSFAGKYESVFCPNQGNPSRNLRELTRAIARVYSSTVNPAALLYRRSKRLQDYDERMAILIQVVEGEPFGRYYLPHAAGVAFSRNLYRWAPQIRREDGFVRLVWGLGTRAVERVGNDYPRLIALSHPNLRPSTDPKMMRRYAQQYVDLIDLQDNQFKTLPVHEVLSPSYPPLRYLAQIYREGYFESLRSALLPGGTQDLVLTFEDLILRTPFAEKMRHILHVLEENYHTPVDVEFTLKLEDALKGKPRLHITLLQCRPQSSLLPVEAVSLPINLVHEDIIFSTRFVVPEGVVPRVDYVVYIPPRAYFALETMELRSRLVQAIARLNAALKGYLFICVGPGRWGSANADLGVPVNYGDIYNTRALVELAGQGVGDVPEPSLGTHFFQDLLESQIYPLAIYLDDPASIFNRSFFEGTPNRVEEFIQIDERLKPALRLIRVQDFRPGAYLRIVMSDKKSQAVAYLESEKADPPRNR</sequence>
<evidence type="ECO:0000313" key="4">
    <source>
        <dbReference type="Proteomes" id="UP000253922"/>
    </source>
</evidence>
<dbReference type="OrthoDB" id="9812167at2"/>
<protein>
    <submittedName>
        <fullName evidence="2 3">Phosphoenolpyruvate synthase</fullName>
    </submittedName>
</protein>
<dbReference type="GO" id="GO:0005524">
    <property type="term" value="F:ATP binding"/>
    <property type="evidence" value="ECO:0007669"/>
    <property type="project" value="InterPro"/>
</dbReference>
<keyword evidence="3" id="KW-0670">Pyruvate</keyword>